<comment type="caution">
    <text evidence="2">The sequence shown here is derived from an EMBL/GenBank/DDBJ whole genome shotgun (WGS) entry which is preliminary data.</text>
</comment>
<name>A0A5B0KPD7_9PROT</name>
<feature type="region of interest" description="Disordered" evidence="1">
    <location>
        <begin position="230"/>
        <end position="261"/>
    </location>
</feature>
<sequence length="289" mass="31033">MAASTHFSRIVPPPVAGENVPAKAVLVRGIPLHVADQAPHAIHFGYCPVSSTGYRSHYGQSLPSPAALEDIAREADRQRASALQRLREAKAKSPKGRTPDQRFSDFVSLEGAISAAVNHAYLAPPAEQDRLLREIATATQALEPFLKPGHAKPANPGSHWTTELLAERAQAYHGLCALTCRLLARLHQRGKAIDLAAWTAFVNALPGGPGFSMRPPTVLLKLLGQVEDKETGDKNDAPKLKVHSAAAPRPTHDIEEDQAAPKIDLPPAELVAASAPVWAVDKRGQFSLF</sequence>
<protein>
    <submittedName>
        <fullName evidence="2">Uncharacterized protein</fullName>
    </submittedName>
</protein>
<feature type="compositionally biased region" description="Basic and acidic residues" evidence="1">
    <location>
        <begin position="230"/>
        <end position="239"/>
    </location>
</feature>
<evidence type="ECO:0000313" key="3">
    <source>
        <dbReference type="Proteomes" id="UP000325333"/>
    </source>
</evidence>
<proteinExistence type="predicted"/>
<dbReference type="EMBL" id="VEWN01000013">
    <property type="protein sequence ID" value="KAA1053761.1"/>
    <property type="molecule type" value="Genomic_DNA"/>
</dbReference>
<reference evidence="2 3" key="1">
    <citation type="submission" date="2019-07" db="EMBL/GenBank/DDBJ databases">
        <title>Genome sequencing of the stress-tolerant strain Azospirillum brasilense Az19.</title>
        <authorList>
            <person name="Maroniche G.A."/>
            <person name="Garcia J.E."/>
            <person name="Pagnussat L."/>
            <person name="Amenta M."/>
            <person name="Creus C.M."/>
        </authorList>
    </citation>
    <scope>NUCLEOTIDE SEQUENCE [LARGE SCALE GENOMIC DNA]</scope>
    <source>
        <strain evidence="2 3">Az19</strain>
    </source>
</reference>
<dbReference type="Proteomes" id="UP000325333">
    <property type="component" value="Unassembled WGS sequence"/>
</dbReference>
<dbReference type="AlphaFoldDB" id="A0A5B0KPD7"/>
<gene>
    <name evidence="2" type="ORF">FH063_002343</name>
</gene>
<dbReference type="RefSeq" id="WP_149650889.1">
    <property type="nucleotide sequence ID" value="NZ_VEWN01000013.1"/>
</dbReference>
<evidence type="ECO:0000313" key="2">
    <source>
        <dbReference type="EMBL" id="KAA1053761.1"/>
    </source>
</evidence>
<evidence type="ECO:0000256" key="1">
    <source>
        <dbReference type="SAM" id="MobiDB-lite"/>
    </source>
</evidence>
<accession>A0A5B0KPD7</accession>
<organism evidence="2 3">
    <name type="scientific">Azospirillum argentinense</name>
    <dbReference type="NCBI Taxonomy" id="2970906"/>
    <lineage>
        <taxon>Bacteria</taxon>
        <taxon>Pseudomonadati</taxon>
        <taxon>Pseudomonadota</taxon>
        <taxon>Alphaproteobacteria</taxon>
        <taxon>Rhodospirillales</taxon>
        <taxon>Azospirillaceae</taxon>
        <taxon>Azospirillum</taxon>
    </lineage>
</organism>